<keyword evidence="1" id="KW-0413">Isomerase</keyword>
<comment type="caution">
    <text evidence="1">The sequence shown here is derived from an EMBL/GenBank/DDBJ whole genome shotgun (WGS) entry which is preliminary data.</text>
</comment>
<proteinExistence type="predicted"/>
<evidence type="ECO:0000313" key="1">
    <source>
        <dbReference type="EMBL" id="GBQ08139.1"/>
    </source>
</evidence>
<dbReference type="EMBL" id="BAQD01000070">
    <property type="protein sequence ID" value="GBQ08139.1"/>
    <property type="molecule type" value="Genomic_DNA"/>
</dbReference>
<dbReference type="GO" id="GO:0016853">
    <property type="term" value="F:isomerase activity"/>
    <property type="evidence" value="ECO:0007669"/>
    <property type="project" value="UniProtKB-KW"/>
</dbReference>
<keyword evidence="2" id="KW-1185">Reference proteome</keyword>
<accession>A0ABQ0P0J1</accession>
<name>A0ABQ0P0J1_9PROT</name>
<dbReference type="Proteomes" id="UP001062901">
    <property type="component" value="Unassembled WGS sequence"/>
</dbReference>
<sequence>MASPDVSFWLEKNFVIVPINVERLTANMDIAHHYNVNITAIPTVLMLTSDGRLLNKDGTLSLGNARRMSPQAVVDLIAQWNARP</sequence>
<gene>
    <name evidence="1" type="ORF">AA15669_1666</name>
</gene>
<dbReference type="Gene3D" id="3.40.30.10">
    <property type="entry name" value="Glutaredoxin"/>
    <property type="match status" value="1"/>
</dbReference>
<protein>
    <submittedName>
        <fullName evidence="1">Protein disulfide isomerase</fullName>
    </submittedName>
</protein>
<reference evidence="1" key="1">
    <citation type="submission" date="2013-04" db="EMBL/GenBank/DDBJ databases">
        <title>The genome sequencing project of 58 acetic acid bacteria.</title>
        <authorList>
            <person name="Okamoto-Kainuma A."/>
            <person name="Ishikawa M."/>
            <person name="Umino S."/>
            <person name="Koizumi Y."/>
            <person name="Shiwa Y."/>
            <person name="Yoshikawa H."/>
            <person name="Matsutani M."/>
            <person name="Matsushita K."/>
        </authorList>
    </citation>
    <scope>NUCLEOTIDE SEQUENCE</scope>
    <source>
        <strain evidence="1">DSM 15669</strain>
    </source>
</reference>
<organism evidence="1 2">
    <name type="scientific">Saccharibacter floricola DSM 15669</name>
    <dbReference type="NCBI Taxonomy" id="1123227"/>
    <lineage>
        <taxon>Bacteria</taxon>
        <taxon>Pseudomonadati</taxon>
        <taxon>Pseudomonadota</taxon>
        <taxon>Alphaproteobacteria</taxon>
        <taxon>Acetobacterales</taxon>
        <taxon>Acetobacteraceae</taxon>
        <taxon>Saccharibacter</taxon>
    </lineage>
</organism>
<evidence type="ECO:0000313" key="2">
    <source>
        <dbReference type="Proteomes" id="UP001062901"/>
    </source>
</evidence>